<reference evidence="2" key="1">
    <citation type="submission" date="2022-05" db="EMBL/GenBank/DDBJ databases">
        <title>An RpoN-dependent PEP-CTERM gene is involved in floc formation of an Aquincola tertiaricarbonis strain.</title>
        <authorList>
            <person name="Qiu D."/>
            <person name="Xia M."/>
        </authorList>
    </citation>
    <scope>NUCLEOTIDE SEQUENCE</scope>
    <source>
        <strain evidence="2">RN12</strain>
    </source>
</reference>
<dbReference type="EMBL" id="CP097635">
    <property type="protein sequence ID" value="URI08219.1"/>
    <property type="molecule type" value="Genomic_DNA"/>
</dbReference>
<feature type="chain" id="PRO_5045739571" evidence="1">
    <location>
        <begin position="23"/>
        <end position="215"/>
    </location>
</feature>
<evidence type="ECO:0000313" key="2">
    <source>
        <dbReference type="EMBL" id="URI08219.1"/>
    </source>
</evidence>
<sequence length="215" mass="23248">MKRLFPLLTAAALIAPAASALAQVPVGKTTSKAPILTKEELRACMKREVAVNEQRTTAENRKAALDAERAEVTKLSEGLQPLKADVEAKAGAIKQLNERTRVLGERIVAFNAKAANPPADDAGRKALQDEEKQLKTEAGAIEAEGKPLQAAYEAAVAALNDKAKVHDERAAAWNEKQSQVVAAAREAEQARQGWMLDCADRRYREDDEKAIKAGK</sequence>
<protein>
    <submittedName>
        <fullName evidence="2">Uncharacterized protein</fullName>
    </submittedName>
</protein>
<keyword evidence="1" id="KW-0732">Signal</keyword>
<proteinExistence type="predicted"/>
<evidence type="ECO:0000256" key="1">
    <source>
        <dbReference type="SAM" id="SignalP"/>
    </source>
</evidence>
<accession>A0ABY4SAF8</accession>
<gene>
    <name evidence="2" type="ORF">MW290_06490</name>
</gene>
<dbReference type="Gene3D" id="1.10.287.1490">
    <property type="match status" value="1"/>
</dbReference>
<organism evidence="2 3">
    <name type="scientific">Aquincola tertiaricarbonis</name>
    <dbReference type="NCBI Taxonomy" id="391953"/>
    <lineage>
        <taxon>Bacteria</taxon>
        <taxon>Pseudomonadati</taxon>
        <taxon>Pseudomonadota</taxon>
        <taxon>Betaproteobacteria</taxon>
        <taxon>Burkholderiales</taxon>
        <taxon>Sphaerotilaceae</taxon>
        <taxon>Aquincola</taxon>
    </lineage>
</organism>
<evidence type="ECO:0000313" key="3">
    <source>
        <dbReference type="Proteomes" id="UP001056201"/>
    </source>
</evidence>
<keyword evidence="3" id="KW-1185">Reference proteome</keyword>
<dbReference type="Proteomes" id="UP001056201">
    <property type="component" value="Chromosome 1"/>
</dbReference>
<dbReference type="RefSeq" id="WP_250196440.1">
    <property type="nucleotide sequence ID" value="NZ_CP097635.1"/>
</dbReference>
<name>A0ABY4SAF8_AQUTE</name>
<feature type="signal peptide" evidence="1">
    <location>
        <begin position="1"/>
        <end position="22"/>
    </location>
</feature>